<dbReference type="AlphaFoldDB" id="A0A2G2XMW5"/>
<dbReference type="OrthoDB" id="1329239at2759"/>
<comment type="caution">
    <text evidence="2">The sequence shown here is derived from an EMBL/GenBank/DDBJ whole genome shotgun (WGS) entry which is preliminary data.</text>
</comment>
<name>A0A2G2XMW5_CAPBA</name>
<sequence length="501" mass="57092">MCPIPQMLLEPRHRKYNKVKPLVMIVGSQGTPIGEDKSLGVEKEIANVEIGMNTEQYEPIDRGKECTSESKIMNIVIAFPNEISDEMDNNYAIEEDKEGIGEPWKEVDEEGKRINSIDFSLSSAINLITELDVLTGLKLTYDGKLEVMDVLNFMKNSGLVAPTTMEKIEIDFCMWGEVSLMVSSSGNNLFPGANVPLKRAHEGHQDKANIIQGSTLSLGASYKIIRTVDQSIPWSFLLSMLALANFKRLENGERNIVASLKEKKCSYHVDYKSKLRQLKHSLKFMNKLYNTINVERHRLSCILRLIIVLSVLSIVSFTWFIIYGLGGKMQQQLLMVMKMQQQLLMVMKMHSLPDGLAFAIRSKIDTTKTTFISRVMKRRYGIKDVFLPCDLLRDILTGREHLHCSRRLTHFKGAILHQILEEFLKDSNLFCGEAVDKAFGKQGRYMRRRLNVATLLVPKTADRKFFDIELKDILLCWFFPCCMTLLSMKFGSIIAHGKGYP</sequence>
<reference evidence="3" key="2">
    <citation type="journal article" date="2017" name="J. Anim. Genet.">
        <title>Multiple reference genome sequences of hot pepper reveal the massive evolution of plant disease resistance genes by retroduplication.</title>
        <authorList>
            <person name="Kim S."/>
            <person name="Park J."/>
            <person name="Yeom S.-I."/>
            <person name="Kim Y.-M."/>
            <person name="Seo E."/>
            <person name="Kim K.-T."/>
            <person name="Kim M.-S."/>
            <person name="Lee J.M."/>
            <person name="Cheong K."/>
            <person name="Shin H.-S."/>
            <person name="Kim S.-B."/>
            <person name="Han K."/>
            <person name="Lee J."/>
            <person name="Park M."/>
            <person name="Lee H.-A."/>
            <person name="Lee H.-Y."/>
            <person name="Lee Y."/>
            <person name="Oh S."/>
            <person name="Lee J.H."/>
            <person name="Choi E."/>
            <person name="Choi E."/>
            <person name="Lee S.E."/>
            <person name="Jeon J."/>
            <person name="Kim H."/>
            <person name="Choi G."/>
            <person name="Song H."/>
            <person name="Lee J."/>
            <person name="Lee S.-C."/>
            <person name="Kwon J.-K."/>
            <person name="Lee H.-Y."/>
            <person name="Koo N."/>
            <person name="Hong Y."/>
            <person name="Kim R.W."/>
            <person name="Kang W.-H."/>
            <person name="Huh J.H."/>
            <person name="Kang B.-C."/>
            <person name="Yang T.-J."/>
            <person name="Lee Y.-H."/>
            <person name="Bennetzen J.L."/>
            <person name="Choi D."/>
        </authorList>
    </citation>
    <scope>NUCLEOTIDE SEQUENCE [LARGE SCALE GENOMIC DNA]</scope>
    <source>
        <strain evidence="3">cv. PBC81</strain>
    </source>
</reference>
<evidence type="ECO:0000313" key="3">
    <source>
        <dbReference type="Proteomes" id="UP000224567"/>
    </source>
</evidence>
<dbReference type="Proteomes" id="UP000224567">
    <property type="component" value="Unassembled WGS sequence"/>
</dbReference>
<keyword evidence="1" id="KW-1133">Transmembrane helix</keyword>
<proteinExistence type="predicted"/>
<dbReference type="STRING" id="33114.A0A2G2XMW5"/>
<reference evidence="2 3" key="1">
    <citation type="journal article" date="2017" name="Genome Biol.">
        <title>New reference genome sequences of hot pepper reveal the massive evolution of plant disease-resistance genes by retroduplication.</title>
        <authorList>
            <person name="Kim S."/>
            <person name="Park J."/>
            <person name="Yeom S.I."/>
            <person name="Kim Y.M."/>
            <person name="Seo E."/>
            <person name="Kim K.T."/>
            <person name="Kim M.S."/>
            <person name="Lee J.M."/>
            <person name="Cheong K."/>
            <person name="Shin H.S."/>
            <person name="Kim S.B."/>
            <person name="Han K."/>
            <person name="Lee J."/>
            <person name="Park M."/>
            <person name="Lee H.A."/>
            <person name="Lee H.Y."/>
            <person name="Lee Y."/>
            <person name="Oh S."/>
            <person name="Lee J.H."/>
            <person name="Choi E."/>
            <person name="Choi E."/>
            <person name="Lee S.E."/>
            <person name="Jeon J."/>
            <person name="Kim H."/>
            <person name="Choi G."/>
            <person name="Song H."/>
            <person name="Lee J."/>
            <person name="Lee S.C."/>
            <person name="Kwon J.K."/>
            <person name="Lee H.Y."/>
            <person name="Koo N."/>
            <person name="Hong Y."/>
            <person name="Kim R.W."/>
            <person name="Kang W.H."/>
            <person name="Huh J.H."/>
            <person name="Kang B.C."/>
            <person name="Yang T.J."/>
            <person name="Lee Y.H."/>
            <person name="Bennetzen J.L."/>
            <person name="Choi D."/>
        </authorList>
    </citation>
    <scope>NUCLEOTIDE SEQUENCE [LARGE SCALE GENOMIC DNA]</scope>
    <source>
        <strain evidence="3">cv. PBC81</strain>
    </source>
</reference>
<evidence type="ECO:0000313" key="2">
    <source>
        <dbReference type="EMBL" id="PHT58789.1"/>
    </source>
</evidence>
<accession>A0A2G2XMW5</accession>
<evidence type="ECO:0000256" key="1">
    <source>
        <dbReference type="SAM" id="Phobius"/>
    </source>
</evidence>
<gene>
    <name evidence="2" type="ORF">CQW23_01152</name>
</gene>
<keyword evidence="3" id="KW-1185">Reference proteome</keyword>
<organism evidence="2 3">
    <name type="scientific">Capsicum baccatum</name>
    <name type="common">Peruvian pepper</name>
    <dbReference type="NCBI Taxonomy" id="33114"/>
    <lineage>
        <taxon>Eukaryota</taxon>
        <taxon>Viridiplantae</taxon>
        <taxon>Streptophyta</taxon>
        <taxon>Embryophyta</taxon>
        <taxon>Tracheophyta</taxon>
        <taxon>Spermatophyta</taxon>
        <taxon>Magnoliopsida</taxon>
        <taxon>eudicotyledons</taxon>
        <taxon>Gunneridae</taxon>
        <taxon>Pentapetalae</taxon>
        <taxon>asterids</taxon>
        <taxon>lamiids</taxon>
        <taxon>Solanales</taxon>
        <taxon>Solanaceae</taxon>
        <taxon>Solanoideae</taxon>
        <taxon>Capsiceae</taxon>
        <taxon>Capsicum</taxon>
    </lineage>
</organism>
<keyword evidence="1" id="KW-0472">Membrane</keyword>
<feature type="transmembrane region" description="Helical" evidence="1">
    <location>
        <begin position="302"/>
        <end position="325"/>
    </location>
</feature>
<keyword evidence="1" id="KW-0812">Transmembrane</keyword>
<dbReference type="EMBL" id="MLFT02000001">
    <property type="protein sequence ID" value="PHT58789.1"/>
    <property type="molecule type" value="Genomic_DNA"/>
</dbReference>
<feature type="transmembrane region" description="Helical" evidence="1">
    <location>
        <begin position="473"/>
        <end position="495"/>
    </location>
</feature>
<protein>
    <submittedName>
        <fullName evidence="2">Uncharacterized protein</fullName>
    </submittedName>
</protein>